<evidence type="ECO:0000256" key="1">
    <source>
        <dbReference type="ARBA" id="ARBA00022801"/>
    </source>
</evidence>
<comment type="caution">
    <text evidence="2">The sequence shown here is derived from an EMBL/GenBank/DDBJ whole genome shotgun (WGS) entry which is preliminary data.</text>
</comment>
<dbReference type="Proteomes" id="UP000605148">
    <property type="component" value="Unassembled WGS sequence"/>
</dbReference>
<dbReference type="InterPro" id="IPR007466">
    <property type="entry name" value="Peptidyl-Arg-deiminase_porph"/>
</dbReference>
<dbReference type="AlphaFoldDB" id="A0A916TGZ0"/>
<proteinExistence type="predicted"/>
<protein>
    <submittedName>
        <fullName evidence="2">Porphyromonas-type peptidyl-arginine deiminase</fullName>
    </submittedName>
</protein>
<dbReference type="PANTHER" id="PTHR31377:SF0">
    <property type="entry name" value="AGMATINE DEIMINASE-RELATED"/>
    <property type="match status" value="1"/>
</dbReference>
<reference evidence="2" key="1">
    <citation type="journal article" date="2014" name="Int. J. Syst. Evol. Microbiol.">
        <title>Complete genome sequence of Corynebacterium casei LMG S-19264T (=DSM 44701T), isolated from a smear-ripened cheese.</title>
        <authorList>
            <consortium name="US DOE Joint Genome Institute (JGI-PGF)"/>
            <person name="Walter F."/>
            <person name="Albersmeier A."/>
            <person name="Kalinowski J."/>
            <person name="Ruckert C."/>
        </authorList>
    </citation>
    <scope>NUCLEOTIDE SEQUENCE</scope>
    <source>
        <strain evidence="2">CGMCC 1.12426</strain>
    </source>
</reference>
<sequence>MNQAQAAVYGLPSGFYVPPEDARHERTFMQWPVNRAVHSDQWFLEDLQSTIADIANAIASFEPVVVLMPEAAIKAARKKLSDTVEIWDIPTDDLWARDSGPLFAVNGTGDLAISNLNFNGWGNKQVHPHDGRVALRVAERLGIPIYNSGVSGEPGGVEWDGHGTLIAHESSWVNPNRNTLSRSEIEARLLAAYGADKMIWAPGVTGHDITDDHIDALARYTAPGHVVIQVPYPEDRDVFSKSARQTLAILKTATDAKGRRLEITEIPSPVRPRISSEDFLASYANFYVCNGAVICSEFGDRDTDETARSAFARLFPGREIIALNVDALGEIGGGIHCATQQQPAT</sequence>
<dbReference type="GO" id="GO:0004668">
    <property type="term" value="F:protein-arginine deiminase activity"/>
    <property type="evidence" value="ECO:0007669"/>
    <property type="project" value="InterPro"/>
</dbReference>
<organism evidence="2 3">
    <name type="scientific">Roseibium aquae</name>
    <dbReference type="NCBI Taxonomy" id="1323746"/>
    <lineage>
        <taxon>Bacteria</taxon>
        <taxon>Pseudomonadati</taxon>
        <taxon>Pseudomonadota</taxon>
        <taxon>Alphaproteobacteria</taxon>
        <taxon>Hyphomicrobiales</taxon>
        <taxon>Stappiaceae</taxon>
        <taxon>Roseibium</taxon>
    </lineage>
</organism>
<dbReference type="EMBL" id="BMFA01000004">
    <property type="protein sequence ID" value="GGB44291.1"/>
    <property type="molecule type" value="Genomic_DNA"/>
</dbReference>
<dbReference type="Gene3D" id="3.75.10.10">
    <property type="entry name" value="L-arginine/glycine Amidinotransferase, Chain A"/>
    <property type="match status" value="1"/>
</dbReference>
<gene>
    <name evidence="2" type="ORF">GCM10011316_15390</name>
</gene>
<keyword evidence="3" id="KW-1185">Reference proteome</keyword>
<evidence type="ECO:0000313" key="3">
    <source>
        <dbReference type="Proteomes" id="UP000605148"/>
    </source>
</evidence>
<dbReference type="GO" id="GO:0047632">
    <property type="term" value="F:agmatine deiminase activity"/>
    <property type="evidence" value="ECO:0007669"/>
    <property type="project" value="TreeGrafter"/>
</dbReference>
<dbReference type="RefSeq" id="WP_150495730.1">
    <property type="nucleotide sequence ID" value="NZ_BMFA01000004.1"/>
</dbReference>
<dbReference type="GO" id="GO:0009446">
    <property type="term" value="P:putrescine biosynthetic process"/>
    <property type="evidence" value="ECO:0007669"/>
    <property type="project" value="InterPro"/>
</dbReference>
<keyword evidence="1" id="KW-0378">Hydrolase</keyword>
<dbReference type="PANTHER" id="PTHR31377">
    <property type="entry name" value="AGMATINE DEIMINASE-RELATED"/>
    <property type="match status" value="1"/>
</dbReference>
<dbReference type="SUPFAM" id="SSF55909">
    <property type="entry name" value="Pentein"/>
    <property type="match status" value="1"/>
</dbReference>
<name>A0A916TGZ0_9HYPH</name>
<dbReference type="Pfam" id="PF04371">
    <property type="entry name" value="PAD_porph"/>
    <property type="match status" value="1"/>
</dbReference>
<reference evidence="2" key="2">
    <citation type="submission" date="2020-09" db="EMBL/GenBank/DDBJ databases">
        <authorList>
            <person name="Sun Q."/>
            <person name="Zhou Y."/>
        </authorList>
    </citation>
    <scope>NUCLEOTIDE SEQUENCE</scope>
    <source>
        <strain evidence="2">CGMCC 1.12426</strain>
    </source>
</reference>
<dbReference type="OrthoDB" id="9808013at2"/>
<accession>A0A916TGZ0</accession>
<evidence type="ECO:0000313" key="2">
    <source>
        <dbReference type="EMBL" id="GGB44291.1"/>
    </source>
</evidence>